<keyword evidence="5" id="KW-1185">Reference proteome</keyword>
<feature type="compositionally biased region" description="Acidic residues" evidence="1">
    <location>
        <begin position="482"/>
        <end position="492"/>
    </location>
</feature>
<keyword evidence="2" id="KW-1133">Transmembrane helix</keyword>
<feature type="compositionally biased region" description="Polar residues" evidence="1">
    <location>
        <begin position="280"/>
        <end position="289"/>
    </location>
</feature>
<keyword evidence="2" id="KW-0812">Transmembrane</keyword>
<protein>
    <submittedName>
        <fullName evidence="4">Uncharacterized protein</fullName>
    </submittedName>
</protein>
<evidence type="ECO:0000256" key="1">
    <source>
        <dbReference type="SAM" id="MobiDB-lite"/>
    </source>
</evidence>
<feature type="compositionally biased region" description="Polar residues" evidence="1">
    <location>
        <begin position="373"/>
        <end position="388"/>
    </location>
</feature>
<feature type="region of interest" description="Disordered" evidence="1">
    <location>
        <begin position="366"/>
        <end position="401"/>
    </location>
</feature>
<feature type="region of interest" description="Disordered" evidence="1">
    <location>
        <begin position="424"/>
        <end position="498"/>
    </location>
</feature>
<organism evidence="4 5">
    <name type="scientific">Rhizoclosmatium globosum</name>
    <dbReference type="NCBI Taxonomy" id="329046"/>
    <lineage>
        <taxon>Eukaryota</taxon>
        <taxon>Fungi</taxon>
        <taxon>Fungi incertae sedis</taxon>
        <taxon>Chytridiomycota</taxon>
        <taxon>Chytridiomycota incertae sedis</taxon>
        <taxon>Chytridiomycetes</taxon>
        <taxon>Chytridiales</taxon>
        <taxon>Chytriomycetaceae</taxon>
        <taxon>Rhizoclosmatium</taxon>
    </lineage>
</organism>
<feature type="region of interest" description="Disordered" evidence="1">
    <location>
        <begin position="278"/>
        <end position="299"/>
    </location>
</feature>
<evidence type="ECO:0000313" key="5">
    <source>
        <dbReference type="Proteomes" id="UP000193642"/>
    </source>
</evidence>
<proteinExistence type="predicted"/>
<comment type="caution">
    <text evidence="4">The sequence shown here is derived from an EMBL/GenBank/DDBJ whole genome shotgun (WGS) entry which is preliminary data.</text>
</comment>
<dbReference type="Proteomes" id="UP000193642">
    <property type="component" value="Unassembled WGS sequence"/>
</dbReference>
<name>A0A1Y2CCQ2_9FUNG</name>
<evidence type="ECO:0000313" key="4">
    <source>
        <dbReference type="EMBL" id="ORY44818.1"/>
    </source>
</evidence>
<evidence type="ECO:0000256" key="2">
    <source>
        <dbReference type="SAM" id="Phobius"/>
    </source>
</evidence>
<dbReference type="AlphaFoldDB" id="A0A1Y2CCQ2"/>
<accession>A0A1Y2CCQ2</accession>
<dbReference type="OrthoDB" id="2128334at2759"/>
<feature type="signal peptide" evidence="3">
    <location>
        <begin position="1"/>
        <end position="25"/>
    </location>
</feature>
<dbReference type="EMBL" id="MCGO01000021">
    <property type="protein sequence ID" value="ORY44818.1"/>
    <property type="molecule type" value="Genomic_DNA"/>
</dbReference>
<keyword evidence="3" id="KW-0732">Signal</keyword>
<feature type="compositionally biased region" description="Basic and acidic residues" evidence="1">
    <location>
        <begin position="449"/>
        <end position="459"/>
    </location>
</feature>
<reference evidence="4 5" key="1">
    <citation type="submission" date="2016-07" db="EMBL/GenBank/DDBJ databases">
        <title>Pervasive Adenine N6-methylation of Active Genes in Fungi.</title>
        <authorList>
            <consortium name="DOE Joint Genome Institute"/>
            <person name="Mondo S.J."/>
            <person name="Dannebaum R.O."/>
            <person name="Kuo R.C."/>
            <person name="Labutti K."/>
            <person name="Haridas S."/>
            <person name="Kuo A."/>
            <person name="Salamov A."/>
            <person name="Ahrendt S.R."/>
            <person name="Lipzen A."/>
            <person name="Sullivan W."/>
            <person name="Andreopoulos W.B."/>
            <person name="Clum A."/>
            <person name="Lindquist E."/>
            <person name="Daum C."/>
            <person name="Ramamoorthy G.K."/>
            <person name="Gryganskyi A."/>
            <person name="Culley D."/>
            <person name="Magnuson J.K."/>
            <person name="James T.Y."/>
            <person name="O'Malley M.A."/>
            <person name="Stajich J.E."/>
            <person name="Spatafora J.W."/>
            <person name="Visel A."/>
            <person name="Grigoriev I.V."/>
        </authorList>
    </citation>
    <scope>NUCLEOTIDE SEQUENCE [LARGE SCALE GENOMIC DNA]</scope>
    <source>
        <strain evidence="4 5">JEL800</strain>
    </source>
</reference>
<keyword evidence="2" id="KW-0472">Membrane</keyword>
<feature type="transmembrane region" description="Helical" evidence="2">
    <location>
        <begin position="244"/>
        <end position="267"/>
    </location>
</feature>
<feature type="chain" id="PRO_5013276979" evidence="3">
    <location>
        <begin position="26"/>
        <end position="498"/>
    </location>
</feature>
<evidence type="ECO:0000256" key="3">
    <source>
        <dbReference type="SAM" id="SignalP"/>
    </source>
</evidence>
<gene>
    <name evidence="4" type="ORF">BCR33DRAFT_716766</name>
</gene>
<sequence length="498" mass="54585">MDIVFSERNSMRIPISLIALMSVSALPTTTLPHGPLGVSVSLASQNPDIFDYCGVCEPYLLSSNITVPQTTVNVQRLTECITSGFDFQDECQGGTRPIHVLPGSRVFLQIEYNVKIANKTQFVLRYLLPPTVKDAIFPWNDTQISPQFYPADYRSGFVYNVSIWPNVSAVGIGAKNWLYPDGHYQLGYFTFGLTQQPTDFIFQVIRNVTIDASRQDWIVLPSATATLAVTSTPTPSPAPTDNNVTYLLIIACLLGATIIFMVAGFLYSRYRKKKRAEEAASQSPPSFFGNNPIIPDLNNDDASDRESMVVFKKSGHGTYTPSMVSSSAVGSSIGLKGILKSRKEVENEVLEAQMYDTVVLKLQQRRSMPDAQASVTGENTWLENTSEASSGGRVGGGSGNGKRVMFKPMVEMAIVDLSKPPALNAIPNGLFDDSDEEDAEEEDSTGFVDYHDGGIEKGMKGILGKKVEIEDDEIESDKKELEDGDDSSGDDDDWRKGE</sequence>
<feature type="compositionally biased region" description="Acidic residues" evidence="1">
    <location>
        <begin position="432"/>
        <end position="444"/>
    </location>
</feature>